<dbReference type="InterPro" id="IPR009006">
    <property type="entry name" value="Ala_racemase/Decarboxylase_C"/>
</dbReference>
<feature type="binding site" evidence="4 6">
    <location>
        <position position="343"/>
    </location>
    <ligand>
        <name>substrate</name>
    </ligand>
</feature>
<dbReference type="UniPathway" id="UPA00042">
    <property type="reaction ID" value="UER00497"/>
</dbReference>
<comment type="function">
    <text evidence="4">Catalyzes the interconversion of L-alanine and D-alanine. May also act on other amino acids.</text>
</comment>
<dbReference type="InterPro" id="IPR001608">
    <property type="entry name" value="Ala_racemase_N"/>
</dbReference>
<evidence type="ECO:0000313" key="8">
    <source>
        <dbReference type="EMBL" id="MBB3129890.1"/>
    </source>
</evidence>
<comment type="catalytic activity">
    <reaction evidence="4">
        <text>L-alanine = D-alanine</text>
        <dbReference type="Rhea" id="RHEA:20249"/>
        <dbReference type="ChEBI" id="CHEBI:57416"/>
        <dbReference type="ChEBI" id="CHEBI:57972"/>
        <dbReference type="EC" id="5.1.1.1"/>
    </reaction>
</comment>
<comment type="pathway">
    <text evidence="4">Amino-acid biosynthesis; D-alanine biosynthesis; D-alanine from L-alanine: step 1/1.</text>
</comment>
<dbReference type="GO" id="GO:0030170">
    <property type="term" value="F:pyridoxal phosphate binding"/>
    <property type="evidence" value="ECO:0007669"/>
    <property type="project" value="UniProtKB-UniRule"/>
</dbReference>
<dbReference type="InterPro" id="IPR029066">
    <property type="entry name" value="PLP-binding_barrel"/>
</dbReference>
<accession>A0A839TWC2</accession>
<proteinExistence type="inferred from homology"/>
<comment type="caution">
    <text evidence="8">The sequence shown here is derived from an EMBL/GenBank/DDBJ whole genome shotgun (WGS) entry which is preliminary data.</text>
</comment>
<dbReference type="GO" id="GO:0008784">
    <property type="term" value="F:alanine racemase activity"/>
    <property type="evidence" value="ECO:0007669"/>
    <property type="project" value="UniProtKB-UniRule"/>
</dbReference>
<feature type="binding site" evidence="4 6">
    <location>
        <position position="161"/>
    </location>
    <ligand>
        <name>substrate</name>
    </ligand>
</feature>
<dbReference type="NCBIfam" id="NF033131">
    <property type="entry name" value="vanT-G-Cterm"/>
    <property type="match status" value="1"/>
</dbReference>
<dbReference type="HAMAP" id="MF_01201">
    <property type="entry name" value="Ala_racemase"/>
    <property type="match status" value="1"/>
</dbReference>
<dbReference type="InterPro" id="IPR020622">
    <property type="entry name" value="Ala_racemase_pyridoxalP-BS"/>
</dbReference>
<dbReference type="GO" id="GO:0030632">
    <property type="term" value="P:D-alanine biosynthetic process"/>
    <property type="evidence" value="ECO:0007669"/>
    <property type="project" value="UniProtKB-UniRule"/>
</dbReference>
<feature type="active site" description="Proton acceptor; specific for D-alanine" evidence="4">
    <location>
        <position position="67"/>
    </location>
</feature>
<dbReference type="SMART" id="SM01005">
    <property type="entry name" value="Ala_racemase_C"/>
    <property type="match status" value="1"/>
</dbReference>
<dbReference type="RefSeq" id="WP_221224072.1">
    <property type="nucleotide sequence ID" value="NZ_JACHXJ010000004.1"/>
</dbReference>
<evidence type="ECO:0000256" key="2">
    <source>
        <dbReference type="ARBA" id="ARBA00022898"/>
    </source>
</evidence>
<dbReference type="FunFam" id="3.20.20.10:FF:000002">
    <property type="entry name" value="Alanine racemase"/>
    <property type="match status" value="1"/>
</dbReference>
<evidence type="ECO:0000256" key="5">
    <source>
        <dbReference type="PIRSR" id="PIRSR600821-50"/>
    </source>
</evidence>
<evidence type="ECO:0000259" key="7">
    <source>
        <dbReference type="SMART" id="SM01005"/>
    </source>
</evidence>
<dbReference type="PANTHER" id="PTHR30511">
    <property type="entry name" value="ALANINE RACEMASE"/>
    <property type="match status" value="1"/>
</dbReference>
<dbReference type="SUPFAM" id="SSF50621">
    <property type="entry name" value="Alanine racemase C-terminal domain-like"/>
    <property type="match status" value="1"/>
</dbReference>
<sequence>MRAHRLRAETFPVRWEYSLTSPSEKREARPTLSHRAWAEIQLEHLRHNAVELQRILPSGCRLMAVVKANAYGHGIVGIARYLNRSGIHCFAVAEIGEGILLREQGIQGEILILGYTDPERAADLARYHLTQTMVSLEYGQALEARGIDLEVHVKIDTGMNRLGVPHQDTESILRCFDFVNLRVTGIFSHLSMSDGLGPEETEFTRRQIAHFDGVIAQIKEAGIDPGLVHLQSSYGMLNYPELRYDRARPGIALYGLLSQEGDAVRCQAELRPVLALKATVTQVKEVQAGQPVGYGRRFVPERDIRIATVSIGYADGVPRMLSDVGGQVLIRGQRARIIGSICMDQLTVDVTGIDGVRQGDTVTLIGQDGDERITAGEIAACCGTVTNEIVSRIGSRVQRIYVE</sequence>
<dbReference type="SUPFAM" id="SSF51419">
    <property type="entry name" value="PLP-binding barrel"/>
    <property type="match status" value="1"/>
</dbReference>
<evidence type="ECO:0000256" key="4">
    <source>
        <dbReference type="HAMAP-Rule" id="MF_01201"/>
    </source>
</evidence>
<evidence type="ECO:0000256" key="3">
    <source>
        <dbReference type="ARBA" id="ARBA00023235"/>
    </source>
</evidence>
<dbReference type="Gene3D" id="3.20.20.10">
    <property type="entry name" value="Alanine racemase"/>
    <property type="match status" value="1"/>
</dbReference>
<dbReference type="NCBIfam" id="TIGR00492">
    <property type="entry name" value="alr"/>
    <property type="match status" value="1"/>
</dbReference>
<organism evidence="8 9">
    <name type="scientific">Paenibacillus rhizosphaerae</name>
    <dbReference type="NCBI Taxonomy" id="297318"/>
    <lineage>
        <taxon>Bacteria</taxon>
        <taxon>Bacillati</taxon>
        <taxon>Bacillota</taxon>
        <taxon>Bacilli</taxon>
        <taxon>Bacillales</taxon>
        <taxon>Paenibacillaceae</taxon>
        <taxon>Paenibacillus</taxon>
    </lineage>
</organism>
<dbReference type="Gene3D" id="2.40.37.10">
    <property type="entry name" value="Lyase, Ornithine Decarboxylase, Chain A, domain 1"/>
    <property type="match status" value="1"/>
</dbReference>
<gene>
    <name evidence="8" type="ORF">FHS19_004595</name>
</gene>
<name>A0A839TWC2_9BACL</name>
<dbReference type="Pfam" id="PF01168">
    <property type="entry name" value="Ala_racemase_N"/>
    <property type="match status" value="1"/>
</dbReference>
<comment type="similarity">
    <text evidence="4">Belongs to the alanine racemase family.</text>
</comment>
<dbReference type="Proteomes" id="UP000517523">
    <property type="component" value="Unassembled WGS sequence"/>
</dbReference>
<dbReference type="InterPro" id="IPR011079">
    <property type="entry name" value="Ala_racemase_C"/>
</dbReference>
<dbReference type="PANTHER" id="PTHR30511:SF0">
    <property type="entry name" value="ALANINE RACEMASE, CATABOLIC-RELATED"/>
    <property type="match status" value="1"/>
</dbReference>
<protein>
    <recommendedName>
        <fullName evidence="4">Alanine racemase</fullName>
        <ecNumber evidence="4">5.1.1.1</ecNumber>
    </recommendedName>
</protein>
<evidence type="ECO:0000256" key="6">
    <source>
        <dbReference type="PIRSR" id="PIRSR600821-52"/>
    </source>
</evidence>
<feature type="domain" description="Alanine racemase C-terminal" evidence="7">
    <location>
        <begin position="273"/>
        <end position="402"/>
    </location>
</feature>
<dbReference type="EMBL" id="JACHXJ010000004">
    <property type="protein sequence ID" value="MBB3129890.1"/>
    <property type="molecule type" value="Genomic_DNA"/>
</dbReference>
<keyword evidence="2 4" id="KW-0663">Pyridoxal phosphate</keyword>
<dbReference type="AlphaFoldDB" id="A0A839TWC2"/>
<feature type="modified residue" description="N6-(pyridoxal phosphate)lysine" evidence="4 5">
    <location>
        <position position="67"/>
    </location>
</feature>
<evidence type="ECO:0000313" key="9">
    <source>
        <dbReference type="Proteomes" id="UP000517523"/>
    </source>
</evidence>
<dbReference type="Pfam" id="PF00842">
    <property type="entry name" value="Ala_racemase_C"/>
    <property type="match status" value="1"/>
</dbReference>
<dbReference type="PRINTS" id="PR00992">
    <property type="entry name" value="ALARACEMASE"/>
</dbReference>
<dbReference type="GO" id="GO:0005829">
    <property type="term" value="C:cytosol"/>
    <property type="evidence" value="ECO:0007669"/>
    <property type="project" value="TreeGrafter"/>
</dbReference>
<dbReference type="PROSITE" id="PS00395">
    <property type="entry name" value="ALANINE_RACEMASE"/>
    <property type="match status" value="1"/>
</dbReference>
<evidence type="ECO:0000256" key="1">
    <source>
        <dbReference type="ARBA" id="ARBA00001933"/>
    </source>
</evidence>
<keyword evidence="3 4" id="KW-0413">Isomerase</keyword>
<dbReference type="EC" id="5.1.1.1" evidence="4"/>
<dbReference type="InterPro" id="IPR000821">
    <property type="entry name" value="Ala_racemase"/>
</dbReference>
<feature type="active site" description="Proton acceptor; specific for L-alanine" evidence="4">
    <location>
        <position position="294"/>
    </location>
</feature>
<reference evidence="8 9" key="1">
    <citation type="submission" date="2020-08" db="EMBL/GenBank/DDBJ databases">
        <title>Genomic Encyclopedia of Type Strains, Phase III (KMG-III): the genomes of soil and plant-associated and newly described type strains.</title>
        <authorList>
            <person name="Whitman W."/>
        </authorList>
    </citation>
    <scope>NUCLEOTIDE SEQUENCE [LARGE SCALE GENOMIC DNA]</scope>
    <source>
        <strain evidence="8 9">CECT 5831</strain>
    </source>
</reference>
<comment type="cofactor">
    <cofactor evidence="1 4 5">
        <name>pyridoxal 5'-phosphate</name>
        <dbReference type="ChEBI" id="CHEBI:597326"/>
    </cofactor>
</comment>